<reference evidence="18 20" key="2">
    <citation type="journal article" date="2018" name="Plant J.">
        <title>The Physcomitrella patens chromosome-scale assembly reveals moss genome structure and evolution.</title>
        <authorList>
            <person name="Lang D."/>
            <person name="Ullrich K.K."/>
            <person name="Murat F."/>
            <person name="Fuchs J."/>
            <person name="Jenkins J."/>
            <person name="Haas F.B."/>
            <person name="Piednoel M."/>
            <person name="Gundlach H."/>
            <person name="Van Bel M."/>
            <person name="Meyberg R."/>
            <person name="Vives C."/>
            <person name="Morata J."/>
            <person name="Symeonidi A."/>
            <person name="Hiss M."/>
            <person name="Muchero W."/>
            <person name="Kamisugi Y."/>
            <person name="Saleh O."/>
            <person name="Blanc G."/>
            <person name="Decker E.L."/>
            <person name="van Gessel N."/>
            <person name="Grimwood J."/>
            <person name="Hayes R.D."/>
            <person name="Graham S.W."/>
            <person name="Gunter L.E."/>
            <person name="McDaniel S.F."/>
            <person name="Hoernstein S.N.W."/>
            <person name="Larsson A."/>
            <person name="Li F.W."/>
            <person name="Perroud P.F."/>
            <person name="Phillips J."/>
            <person name="Ranjan P."/>
            <person name="Rokshar D.S."/>
            <person name="Rothfels C.J."/>
            <person name="Schneider L."/>
            <person name="Shu S."/>
            <person name="Stevenson D.W."/>
            <person name="Thummler F."/>
            <person name="Tillich M."/>
            <person name="Villarreal Aguilar J.C."/>
            <person name="Widiez T."/>
            <person name="Wong G.K."/>
            <person name="Wymore A."/>
            <person name="Zhang Y."/>
            <person name="Zimmer A.D."/>
            <person name="Quatrano R.S."/>
            <person name="Mayer K.F.X."/>
            <person name="Goodstein D."/>
            <person name="Casacuberta J.M."/>
            <person name="Vandepoele K."/>
            <person name="Reski R."/>
            <person name="Cuming A.C."/>
            <person name="Tuskan G.A."/>
            <person name="Maumus F."/>
            <person name="Salse J."/>
            <person name="Schmutz J."/>
            <person name="Rensing S.A."/>
        </authorList>
    </citation>
    <scope>NUCLEOTIDE SEQUENCE [LARGE SCALE GENOMIC DNA]</scope>
    <source>
        <strain evidence="19 20">cv. Gransden 2004</strain>
    </source>
</reference>
<evidence type="ECO:0000259" key="17">
    <source>
        <dbReference type="PROSITE" id="PS50011"/>
    </source>
</evidence>
<keyword evidence="12" id="KW-0472">Membrane</keyword>
<comment type="subcellular location">
    <subcellularLocation>
        <location evidence="1">Membrane</location>
        <topology evidence="1">Single-pass membrane protein</topology>
    </subcellularLocation>
</comment>
<evidence type="ECO:0000313" key="19">
    <source>
        <dbReference type="EnsemblPlants" id="Pp3c23_21020V3.1"/>
    </source>
</evidence>
<keyword evidence="8 15" id="KW-0547">Nucleotide-binding</keyword>
<evidence type="ECO:0000256" key="16">
    <source>
        <dbReference type="RuleBase" id="RU000304"/>
    </source>
</evidence>
<dbReference type="GO" id="GO:0004674">
    <property type="term" value="F:protein serine/threonine kinase activity"/>
    <property type="evidence" value="ECO:0007669"/>
    <property type="project" value="UniProtKB-KW"/>
</dbReference>
<evidence type="ECO:0000256" key="15">
    <source>
        <dbReference type="PROSITE-ProRule" id="PRU10141"/>
    </source>
</evidence>
<evidence type="ECO:0000313" key="20">
    <source>
        <dbReference type="Proteomes" id="UP000006727"/>
    </source>
</evidence>
<dbReference type="PROSITE" id="PS50011">
    <property type="entry name" value="PROTEIN_KINASE_DOM"/>
    <property type="match status" value="1"/>
</dbReference>
<evidence type="ECO:0000256" key="7">
    <source>
        <dbReference type="ARBA" id="ARBA00022737"/>
    </source>
</evidence>
<reference evidence="19" key="3">
    <citation type="submission" date="2020-12" db="UniProtKB">
        <authorList>
            <consortium name="EnsemblPlants"/>
        </authorList>
    </citation>
    <scope>IDENTIFICATION</scope>
</reference>
<dbReference type="InterPro" id="IPR017441">
    <property type="entry name" value="Protein_kinase_ATP_BS"/>
</dbReference>
<keyword evidence="20" id="KW-1185">Reference proteome</keyword>
<keyword evidence="6" id="KW-0732">Signal</keyword>
<dbReference type="Gene3D" id="1.10.510.10">
    <property type="entry name" value="Transferase(Phosphotransferase) domain 1"/>
    <property type="match status" value="1"/>
</dbReference>
<dbReference type="EMBL" id="ABEU02000023">
    <property type="protein sequence ID" value="PNR29676.1"/>
    <property type="molecule type" value="Genomic_DNA"/>
</dbReference>
<dbReference type="SMART" id="SM00220">
    <property type="entry name" value="S_TKc"/>
    <property type="match status" value="1"/>
</dbReference>
<evidence type="ECO:0000256" key="5">
    <source>
        <dbReference type="ARBA" id="ARBA00022692"/>
    </source>
</evidence>
<reference evidence="18 20" key="1">
    <citation type="journal article" date="2008" name="Science">
        <title>The Physcomitrella genome reveals evolutionary insights into the conquest of land by plants.</title>
        <authorList>
            <person name="Rensing S."/>
            <person name="Lang D."/>
            <person name="Zimmer A."/>
            <person name="Terry A."/>
            <person name="Salamov A."/>
            <person name="Shapiro H."/>
            <person name="Nishiyama T."/>
            <person name="Perroud P.-F."/>
            <person name="Lindquist E."/>
            <person name="Kamisugi Y."/>
            <person name="Tanahashi T."/>
            <person name="Sakakibara K."/>
            <person name="Fujita T."/>
            <person name="Oishi K."/>
            <person name="Shin-I T."/>
            <person name="Kuroki Y."/>
            <person name="Toyoda A."/>
            <person name="Suzuki Y."/>
            <person name="Hashimoto A."/>
            <person name="Yamaguchi K."/>
            <person name="Sugano A."/>
            <person name="Kohara Y."/>
            <person name="Fujiyama A."/>
            <person name="Anterola A."/>
            <person name="Aoki S."/>
            <person name="Ashton N."/>
            <person name="Barbazuk W.B."/>
            <person name="Barker E."/>
            <person name="Bennetzen J."/>
            <person name="Bezanilla M."/>
            <person name="Blankenship R."/>
            <person name="Cho S.H."/>
            <person name="Dutcher S."/>
            <person name="Estelle M."/>
            <person name="Fawcett J.A."/>
            <person name="Gundlach H."/>
            <person name="Hanada K."/>
            <person name="Heyl A."/>
            <person name="Hicks K.A."/>
            <person name="Hugh J."/>
            <person name="Lohr M."/>
            <person name="Mayer K."/>
            <person name="Melkozernov A."/>
            <person name="Murata T."/>
            <person name="Nelson D."/>
            <person name="Pils B."/>
            <person name="Prigge M."/>
            <person name="Reiss B."/>
            <person name="Renner T."/>
            <person name="Rombauts S."/>
            <person name="Rushton P."/>
            <person name="Sanderfoot A."/>
            <person name="Schween G."/>
            <person name="Shiu S.-H."/>
            <person name="Stueber K."/>
            <person name="Theodoulou F.L."/>
            <person name="Tu H."/>
            <person name="Van de Peer Y."/>
            <person name="Verrier P.J."/>
            <person name="Waters E."/>
            <person name="Wood A."/>
            <person name="Yang L."/>
            <person name="Cove D."/>
            <person name="Cuming A."/>
            <person name="Hasebe M."/>
            <person name="Lucas S."/>
            <person name="Mishler D.B."/>
            <person name="Reski R."/>
            <person name="Grigoriev I."/>
            <person name="Quatrano R.S."/>
            <person name="Boore J.L."/>
        </authorList>
    </citation>
    <scope>NUCLEOTIDE SEQUENCE [LARGE SCALE GENOMIC DNA]</scope>
    <source>
        <strain evidence="19 20">cv. Gransden 2004</strain>
    </source>
</reference>
<dbReference type="PANTHER" id="PTHR47973">
    <property type="entry name" value="CYSTEINE-RICH RECEPTOR-LIKE PROTEIN KINASE 3"/>
    <property type="match status" value="1"/>
</dbReference>
<feature type="binding site" evidence="15">
    <location>
        <position position="92"/>
    </location>
    <ligand>
        <name>ATP</name>
        <dbReference type="ChEBI" id="CHEBI:30616"/>
    </ligand>
</feature>
<evidence type="ECO:0000256" key="13">
    <source>
        <dbReference type="ARBA" id="ARBA00023170"/>
    </source>
</evidence>
<dbReference type="Gene3D" id="3.30.200.20">
    <property type="entry name" value="Phosphorylase Kinase, domain 1"/>
    <property type="match status" value="1"/>
</dbReference>
<evidence type="ECO:0000256" key="10">
    <source>
        <dbReference type="ARBA" id="ARBA00022840"/>
    </source>
</evidence>
<dbReference type="InterPro" id="IPR011009">
    <property type="entry name" value="Kinase-like_dom_sf"/>
</dbReference>
<keyword evidence="4" id="KW-0808">Transferase</keyword>
<dbReference type="Gramene" id="Pp3c23_21020V3.1">
    <property type="protein sequence ID" value="Pp3c23_21020V3.1"/>
    <property type="gene ID" value="Pp3c23_21020"/>
</dbReference>
<dbReference type="FunFam" id="1.10.510.10:FF:000044">
    <property type="entry name" value="Putative LRR receptor-like serine/threonine-protein kinase"/>
    <property type="match status" value="1"/>
</dbReference>
<gene>
    <name evidence="19" type="primary">LOC112276060</name>
    <name evidence="18" type="ORF">PHYPA_028370</name>
</gene>
<dbReference type="AlphaFoldDB" id="A0A2K1IK73"/>
<keyword evidence="2 16" id="KW-0723">Serine/threonine-protein kinase</keyword>
<dbReference type="FunFam" id="3.30.200.20:FF:000140">
    <property type="entry name" value="Leucine-rich repeat receptor-like protein kinase"/>
    <property type="match status" value="1"/>
</dbReference>
<dbReference type="InterPro" id="IPR052059">
    <property type="entry name" value="CR_Ser/Thr_kinase"/>
</dbReference>
<dbReference type="SUPFAM" id="SSF56112">
    <property type="entry name" value="Protein kinase-like (PK-like)"/>
    <property type="match status" value="1"/>
</dbReference>
<proteinExistence type="inferred from homology"/>
<comment type="similarity">
    <text evidence="16">Belongs to the protein kinase superfamily.</text>
</comment>
<evidence type="ECO:0000256" key="11">
    <source>
        <dbReference type="ARBA" id="ARBA00022989"/>
    </source>
</evidence>
<dbReference type="CDD" id="cd14066">
    <property type="entry name" value="STKc_IRAK"/>
    <property type="match status" value="1"/>
</dbReference>
<keyword evidence="14" id="KW-0325">Glycoprotein</keyword>
<keyword evidence="9" id="KW-0418">Kinase</keyword>
<sequence>MPIVAVILACSIVSVVSALSLLTWRRSSRSRSLPLIADRDEIMRIERRPTLFAYKELKGATKNFHINSKLGEGGFGVVYKGVLQDGSEVAVKQLSTKSRQGNKEFLNEVTLINRVQHRNLVKLRGCCLKDHERLLVYEYLENKSLHQALFDPEKRLHLNWSTRVKILLGTARGLAYLHEGCQTRIVHRDIKSSNILLDKDLNPKIADFGLARWFREDQSHVSTCVAGTVGYLAPEYAMRGQLTEKADVFSFGIVALEVVSGRSNFKSRLRPEEAYLLDWTWTLHEEGNILAVLDPSLMETQPLPEEEVIRVIEIALLCTQSVASMKPSMSRVVSMFTGESEVTTSNVMKPKCTHVLL</sequence>
<dbReference type="PROSITE" id="PS00107">
    <property type="entry name" value="PROTEIN_KINASE_ATP"/>
    <property type="match status" value="1"/>
</dbReference>
<keyword evidence="7" id="KW-0677">Repeat</keyword>
<evidence type="ECO:0000256" key="1">
    <source>
        <dbReference type="ARBA" id="ARBA00004167"/>
    </source>
</evidence>
<protein>
    <recommendedName>
        <fullName evidence="17">Protein kinase domain-containing protein</fullName>
    </recommendedName>
</protein>
<keyword evidence="11" id="KW-1133">Transmembrane helix</keyword>
<feature type="domain" description="Protein kinase" evidence="17">
    <location>
        <begin position="64"/>
        <end position="357"/>
    </location>
</feature>
<dbReference type="PROSITE" id="PS00108">
    <property type="entry name" value="PROTEIN_KINASE_ST"/>
    <property type="match status" value="1"/>
</dbReference>
<dbReference type="PaxDb" id="3218-PP1S49_14V6.1"/>
<dbReference type="Proteomes" id="UP000006727">
    <property type="component" value="Chromosome 23"/>
</dbReference>
<evidence type="ECO:0000256" key="14">
    <source>
        <dbReference type="ARBA" id="ARBA00023180"/>
    </source>
</evidence>
<evidence type="ECO:0000256" key="2">
    <source>
        <dbReference type="ARBA" id="ARBA00022527"/>
    </source>
</evidence>
<evidence type="ECO:0000256" key="3">
    <source>
        <dbReference type="ARBA" id="ARBA00022553"/>
    </source>
</evidence>
<dbReference type="EnsemblPlants" id="Pp3c23_21020V3.1">
    <property type="protein sequence ID" value="Pp3c23_21020V3.1"/>
    <property type="gene ID" value="Pp3c23_21020"/>
</dbReference>
<evidence type="ECO:0000256" key="8">
    <source>
        <dbReference type="ARBA" id="ARBA00022741"/>
    </source>
</evidence>
<evidence type="ECO:0000256" key="6">
    <source>
        <dbReference type="ARBA" id="ARBA00022729"/>
    </source>
</evidence>
<evidence type="ECO:0000256" key="12">
    <source>
        <dbReference type="ARBA" id="ARBA00023136"/>
    </source>
</evidence>
<evidence type="ECO:0000256" key="4">
    <source>
        <dbReference type="ARBA" id="ARBA00022679"/>
    </source>
</evidence>
<evidence type="ECO:0000313" key="18">
    <source>
        <dbReference type="EMBL" id="PNR29676.1"/>
    </source>
</evidence>
<dbReference type="InterPro" id="IPR008271">
    <property type="entry name" value="Ser/Thr_kinase_AS"/>
</dbReference>
<dbReference type="InterPro" id="IPR000719">
    <property type="entry name" value="Prot_kinase_dom"/>
</dbReference>
<keyword evidence="10 15" id="KW-0067">ATP-binding</keyword>
<evidence type="ECO:0000256" key="9">
    <source>
        <dbReference type="ARBA" id="ARBA00022777"/>
    </source>
</evidence>
<dbReference type="Pfam" id="PF00069">
    <property type="entry name" value="Pkinase"/>
    <property type="match status" value="1"/>
</dbReference>
<keyword evidence="3" id="KW-0597">Phosphoprotein</keyword>
<keyword evidence="5" id="KW-0812">Transmembrane</keyword>
<name>A0A2K1IK73_PHYPA</name>
<organism evidence="18">
    <name type="scientific">Physcomitrium patens</name>
    <name type="common">Spreading-leaved earth moss</name>
    <name type="synonym">Physcomitrella patens</name>
    <dbReference type="NCBI Taxonomy" id="3218"/>
    <lineage>
        <taxon>Eukaryota</taxon>
        <taxon>Viridiplantae</taxon>
        <taxon>Streptophyta</taxon>
        <taxon>Embryophyta</taxon>
        <taxon>Bryophyta</taxon>
        <taxon>Bryophytina</taxon>
        <taxon>Bryopsida</taxon>
        <taxon>Funariidae</taxon>
        <taxon>Funariales</taxon>
        <taxon>Funariaceae</taxon>
        <taxon>Physcomitrium</taxon>
    </lineage>
</organism>
<accession>A0A2K1IK73</accession>
<dbReference type="GO" id="GO:0016020">
    <property type="term" value="C:membrane"/>
    <property type="evidence" value="ECO:0007669"/>
    <property type="project" value="UniProtKB-SubCell"/>
</dbReference>
<dbReference type="STRING" id="3218.A0A2K1IK73"/>
<dbReference type="GO" id="GO:0005524">
    <property type="term" value="F:ATP binding"/>
    <property type="evidence" value="ECO:0007669"/>
    <property type="project" value="UniProtKB-UniRule"/>
</dbReference>
<keyword evidence="13" id="KW-0675">Receptor</keyword>